<evidence type="ECO:0000256" key="8">
    <source>
        <dbReference type="SAM" id="MobiDB-lite"/>
    </source>
</evidence>
<dbReference type="GO" id="GO:0005634">
    <property type="term" value="C:nucleus"/>
    <property type="evidence" value="ECO:0007669"/>
    <property type="project" value="UniProtKB-SubCell"/>
</dbReference>
<dbReference type="GO" id="GO:0000122">
    <property type="term" value="P:negative regulation of transcription by RNA polymerase II"/>
    <property type="evidence" value="ECO:0007669"/>
    <property type="project" value="TreeGrafter"/>
</dbReference>
<feature type="region of interest" description="Disordered" evidence="8">
    <location>
        <begin position="224"/>
        <end position="286"/>
    </location>
</feature>
<organism evidence="10 11">
    <name type="scientific">Ambispora leptoticha</name>
    <dbReference type="NCBI Taxonomy" id="144679"/>
    <lineage>
        <taxon>Eukaryota</taxon>
        <taxon>Fungi</taxon>
        <taxon>Fungi incertae sedis</taxon>
        <taxon>Mucoromycota</taxon>
        <taxon>Glomeromycotina</taxon>
        <taxon>Glomeromycetes</taxon>
        <taxon>Archaeosporales</taxon>
        <taxon>Ambisporaceae</taxon>
        <taxon>Ambispora</taxon>
    </lineage>
</organism>
<feature type="compositionally biased region" description="Low complexity" evidence="8">
    <location>
        <begin position="137"/>
        <end position="151"/>
    </location>
</feature>
<evidence type="ECO:0000256" key="5">
    <source>
        <dbReference type="ARBA" id="ARBA00023242"/>
    </source>
</evidence>
<evidence type="ECO:0000259" key="9">
    <source>
        <dbReference type="PROSITE" id="PS50114"/>
    </source>
</evidence>
<gene>
    <name evidence="10" type="ORF">ALEPTO_LOCUS1015</name>
</gene>
<dbReference type="GO" id="GO:0000981">
    <property type="term" value="F:DNA-binding transcription factor activity, RNA polymerase II-specific"/>
    <property type="evidence" value="ECO:0007669"/>
    <property type="project" value="TreeGrafter"/>
</dbReference>
<dbReference type="GO" id="GO:0045944">
    <property type="term" value="P:positive regulation of transcription by RNA polymerase II"/>
    <property type="evidence" value="ECO:0007669"/>
    <property type="project" value="TreeGrafter"/>
</dbReference>
<evidence type="ECO:0000256" key="2">
    <source>
        <dbReference type="ARBA" id="ARBA00022723"/>
    </source>
</evidence>
<dbReference type="PRINTS" id="PR00619">
    <property type="entry name" value="GATAZNFINGER"/>
</dbReference>
<dbReference type="InterPro" id="IPR039355">
    <property type="entry name" value="Transcription_factor_GATA"/>
</dbReference>
<dbReference type="AlphaFoldDB" id="A0A9N8VHS0"/>
<proteinExistence type="predicted"/>
<dbReference type="SUPFAM" id="SSF57716">
    <property type="entry name" value="Glucocorticoid receptor-like (DNA-binding domain)"/>
    <property type="match status" value="2"/>
</dbReference>
<dbReference type="PROSITE" id="PS50114">
    <property type="entry name" value="GATA_ZN_FINGER_2"/>
    <property type="match status" value="2"/>
</dbReference>
<dbReference type="GO" id="GO:0000978">
    <property type="term" value="F:RNA polymerase II cis-regulatory region sequence-specific DNA binding"/>
    <property type="evidence" value="ECO:0007669"/>
    <property type="project" value="TreeGrafter"/>
</dbReference>
<keyword evidence="4" id="KW-0862">Zinc</keyword>
<dbReference type="Proteomes" id="UP000789508">
    <property type="component" value="Unassembled WGS sequence"/>
</dbReference>
<feature type="domain" description="GATA-type" evidence="9">
    <location>
        <begin position="67"/>
        <end position="122"/>
    </location>
</feature>
<accession>A0A9N8VHS0</accession>
<feature type="compositionally biased region" description="Basic residues" evidence="8">
    <location>
        <begin position="227"/>
        <end position="238"/>
    </location>
</feature>
<feature type="region of interest" description="Disordered" evidence="8">
    <location>
        <begin position="1"/>
        <end position="56"/>
    </location>
</feature>
<dbReference type="GO" id="GO:0008270">
    <property type="term" value="F:zinc ion binding"/>
    <property type="evidence" value="ECO:0007669"/>
    <property type="project" value="UniProtKB-KW"/>
</dbReference>
<dbReference type="EMBL" id="CAJVPS010000096">
    <property type="protein sequence ID" value="CAG8451161.1"/>
    <property type="molecule type" value="Genomic_DNA"/>
</dbReference>
<evidence type="ECO:0000256" key="6">
    <source>
        <dbReference type="PROSITE-ProRule" id="PRU00094"/>
    </source>
</evidence>
<name>A0A9N8VHS0_9GLOM</name>
<keyword evidence="3 6" id="KW-0863">Zinc-finger</keyword>
<feature type="domain" description="GATA-type" evidence="9">
    <location>
        <begin position="183"/>
        <end position="236"/>
    </location>
</feature>
<feature type="region of interest" description="Disordered" evidence="8">
    <location>
        <begin position="137"/>
        <end position="167"/>
    </location>
</feature>
<dbReference type="OrthoDB" id="515401at2759"/>
<feature type="compositionally biased region" description="Low complexity" evidence="8">
    <location>
        <begin position="29"/>
        <end position="44"/>
    </location>
</feature>
<evidence type="ECO:0000256" key="7">
    <source>
        <dbReference type="SAM" id="Coils"/>
    </source>
</evidence>
<comment type="subcellular location">
    <subcellularLocation>
        <location evidence="1">Nucleus</location>
    </subcellularLocation>
</comment>
<keyword evidence="2" id="KW-0479">Metal-binding</keyword>
<dbReference type="CDD" id="cd00202">
    <property type="entry name" value="ZnF_GATA"/>
    <property type="match status" value="2"/>
</dbReference>
<comment type="caution">
    <text evidence="10">The sequence shown here is derived from an EMBL/GenBank/DDBJ whole genome shotgun (WGS) entry which is preliminary data.</text>
</comment>
<dbReference type="PANTHER" id="PTHR10071">
    <property type="entry name" value="TRANSCRIPTION FACTOR GATA FAMILY MEMBER"/>
    <property type="match status" value="1"/>
</dbReference>
<dbReference type="InterPro" id="IPR013088">
    <property type="entry name" value="Znf_NHR/GATA"/>
</dbReference>
<evidence type="ECO:0000256" key="3">
    <source>
        <dbReference type="ARBA" id="ARBA00022771"/>
    </source>
</evidence>
<dbReference type="Pfam" id="PF00320">
    <property type="entry name" value="GATA"/>
    <property type="match status" value="2"/>
</dbReference>
<dbReference type="Gene3D" id="3.30.50.10">
    <property type="entry name" value="Erythroid Transcription Factor GATA-1, subunit A"/>
    <property type="match status" value="2"/>
</dbReference>
<evidence type="ECO:0000256" key="4">
    <source>
        <dbReference type="ARBA" id="ARBA00022833"/>
    </source>
</evidence>
<dbReference type="PROSITE" id="PS00344">
    <property type="entry name" value="GATA_ZN_FINGER_1"/>
    <property type="match status" value="1"/>
</dbReference>
<reference evidence="10" key="1">
    <citation type="submission" date="2021-06" db="EMBL/GenBank/DDBJ databases">
        <authorList>
            <person name="Kallberg Y."/>
            <person name="Tangrot J."/>
            <person name="Rosling A."/>
        </authorList>
    </citation>
    <scope>NUCLEOTIDE SEQUENCE</scope>
    <source>
        <strain evidence="10">FL130A</strain>
    </source>
</reference>
<keyword evidence="11" id="KW-1185">Reference proteome</keyword>
<evidence type="ECO:0000313" key="10">
    <source>
        <dbReference type="EMBL" id="CAG8451161.1"/>
    </source>
</evidence>
<evidence type="ECO:0000256" key="1">
    <source>
        <dbReference type="ARBA" id="ARBA00004123"/>
    </source>
</evidence>
<protein>
    <submittedName>
        <fullName evidence="10">3740_t:CDS:1</fullName>
    </submittedName>
</protein>
<feature type="compositionally biased region" description="Polar residues" evidence="8">
    <location>
        <begin position="242"/>
        <end position="256"/>
    </location>
</feature>
<dbReference type="SMART" id="SM00401">
    <property type="entry name" value="ZnF_GATA"/>
    <property type="match status" value="2"/>
</dbReference>
<dbReference type="PANTHER" id="PTHR10071:SF281">
    <property type="entry name" value="BOX A-BINDING FACTOR-RELATED"/>
    <property type="match status" value="1"/>
</dbReference>
<dbReference type="InterPro" id="IPR000679">
    <property type="entry name" value="Znf_GATA"/>
</dbReference>
<evidence type="ECO:0000313" key="11">
    <source>
        <dbReference type="Proteomes" id="UP000789508"/>
    </source>
</evidence>
<keyword evidence="7" id="KW-0175">Coiled coil</keyword>
<sequence length="447" mass="49458">MSKKENNVVTTSRKHIGEGSVEGEGANGDTSDTDTLSSQTTPQSTTPPTPGEVDIEMPDATKTLNRQPRQLECYNCGINSTPLWRRTPDRMHSLCNACGLYYKQYSTHRPLHIIHKTRPPSRPYPHYILPAEKQRVSSNNNNVSTNSSSSTMNAGGGLPLHPLKEEPLDHNMNQSSDSSTTVTEIPVQCNNCGQTQTPLWRKNERGQPLCNACGLYAKMHNRDRPIAMRKSKIQRRRRDWGSNFSSPDPNASNVEGSGSEEISADSNPHSPAMSPSPLNHSQRPIAPLPLSLAPALLTLADAATSQQEQQEQKEHLEQKEKQEIHELAQNEPMKPEALVALESLISMAPQSNEQYGTQSSMIASSSSDSALKTNNLVPIAPQPNGTTTITTNQPYMPPPFDFYDESSFMALVEKMTRKQVEEFLVVMERRCEILKTVLKVKAESSST</sequence>
<keyword evidence="5" id="KW-0539">Nucleus</keyword>
<feature type="coiled-coil region" evidence="7">
    <location>
        <begin position="299"/>
        <end position="326"/>
    </location>
</feature>